<dbReference type="InterPro" id="IPR001851">
    <property type="entry name" value="ABC_transp_permease"/>
</dbReference>
<feature type="transmembrane region" description="Helical" evidence="6">
    <location>
        <begin position="79"/>
        <end position="97"/>
    </location>
</feature>
<evidence type="ECO:0000256" key="2">
    <source>
        <dbReference type="ARBA" id="ARBA00022475"/>
    </source>
</evidence>
<dbReference type="GO" id="GO:0015658">
    <property type="term" value="F:branched-chain amino acid transmembrane transporter activity"/>
    <property type="evidence" value="ECO:0007669"/>
    <property type="project" value="InterPro"/>
</dbReference>
<dbReference type="CDD" id="cd06581">
    <property type="entry name" value="TM_PBP1_LivM_like"/>
    <property type="match status" value="1"/>
</dbReference>
<comment type="subcellular location">
    <subcellularLocation>
        <location evidence="1">Cell membrane</location>
        <topology evidence="1">Multi-pass membrane protein</topology>
    </subcellularLocation>
</comment>
<keyword evidence="5 6" id="KW-0472">Membrane</keyword>
<feature type="transmembrane region" description="Helical" evidence="6">
    <location>
        <begin position="132"/>
        <end position="155"/>
    </location>
</feature>
<evidence type="ECO:0000256" key="3">
    <source>
        <dbReference type="ARBA" id="ARBA00022692"/>
    </source>
</evidence>
<feature type="transmembrane region" description="Helical" evidence="6">
    <location>
        <begin position="210"/>
        <end position="228"/>
    </location>
</feature>
<gene>
    <name evidence="7" type="ORF">DFR34_10184</name>
</gene>
<dbReference type="RefSeq" id="WP_110389186.1">
    <property type="nucleotide sequence ID" value="NZ_DAOPYX010000332.1"/>
</dbReference>
<dbReference type="PANTHER" id="PTHR30482:SF4">
    <property type="entry name" value="SLR1201 PROTEIN"/>
    <property type="match status" value="1"/>
</dbReference>
<evidence type="ECO:0000256" key="6">
    <source>
        <dbReference type="SAM" id="Phobius"/>
    </source>
</evidence>
<organism evidence="7 8">
    <name type="scientific">Rivihabitans pingtungensis</name>
    <dbReference type="NCBI Taxonomy" id="1054498"/>
    <lineage>
        <taxon>Bacteria</taxon>
        <taxon>Pseudomonadati</taxon>
        <taxon>Pseudomonadota</taxon>
        <taxon>Betaproteobacteria</taxon>
        <taxon>Neisseriales</taxon>
        <taxon>Aquaspirillaceae</taxon>
        <taxon>Rivihabitans</taxon>
    </lineage>
</organism>
<feature type="transmembrane region" description="Helical" evidence="6">
    <location>
        <begin position="50"/>
        <end position="73"/>
    </location>
</feature>
<dbReference type="NCBIfam" id="TIGR03408">
    <property type="entry name" value="urea_trans_UrtC"/>
    <property type="match status" value="1"/>
</dbReference>
<dbReference type="GO" id="GO:0005886">
    <property type="term" value="C:plasma membrane"/>
    <property type="evidence" value="ECO:0007669"/>
    <property type="project" value="UniProtKB-SubCell"/>
</dbReference>
<evidence type="ECO:0000256" key="1">
    <source>
        <dbReference type="ARBA" id="ARBA00004651"/>
    </source>
</evidence>
<protein>
    <submittedName>
        <fullName evidence="7">Amino acid/amide ABC transporter membrane protein 2 (HAAT family)</fullName>
    </submittedName>
</protein>
<feature type="transmembrane region" description="Helical" evidence="6">
    <location>
        <begin position="162"/>
        <end position="180"/>
    </location>
</feature>
<reference evidence="7 8" key="1">
    <citation type="submission" date="2018-05" db="EMBL/GenBank/DDBJ databases">
        <title>Genomic Encyclopedia of Type Strains, Phase IV (KMG-IV): sequencing the most valuable type-strain genomes for metagenomic binning, comparative biology and taxonomic classification.</title>
        <authorList>
            <person name="Goeker M."/>
        </authorList>
    </citation>
    <scope>NUCLEOTIDE SEQUENCE [LARGE SCALE GENOMIC DNA]</scope>
    <source>
        <strain evidence="7 8">DSM 29661</strain>
    </source>
</reference>
<name>A0A318L1N2_9NEIS</name>
<dbReference type="AlphaFoldDB" id="A0A318L1N2"/>
<evidence type="ECO:0000313" key="7">
    <source>
        <dbReference type="EMBL" id="PXX81855.1"/>
    </source>
</evidence>
<comment type="caution">
    <text evidence="7">The sequence shown here is derived from an EMBL/GenBank/DDBJ whole genome shotgun (WGS) entry which is preliminary data.</text>
</comment>
<evidence type="ECO:0000256" key="5">
    <source>
        <dbReference type="ARBA" id="ARBA00023136"/>
    </source>
</evidence>
<keyword evidence="8" id="KW-1185">Reference proteome</keyword>
<dbReference type="InterPro" id="IPR043428">
    <property type="entry name" value="LivM-like"/>
</dbReference>
<evidence type="ECO:0000256" key="4">
    <source>
        <dbReference type="ARBA" id="ARBA00022989"/>
    </source>
</evidence>
<proteinExistence type="predicted"/>
<keyword evidence="3 6" id="KW-0812">Transmembrane</keyword>
<sequence>MHQPYSQRLIGALGPAQARLLGGLALASLVALPIMHLLPESHALHVSAYTLTLAGKILCYAIVALAMDLVWGYTGLLSLGHGLFFALGGYGMGMYLMRQIGRDGNYQSDLPDFMVFLDWKTLPWYWQGTDSFVWSMLLVVLVPGLLALGFGWLAFRSRIKGVYFSIMTQALTFAAMLLFFRNETGFGGNNGFTDFKRILGFPVAAPATRAVLFLLTVLLLVLALYGGWKLTRSKFGRILTAVRDAESRLMFCGYNPLGYKLFIWVLSAVICGVAGALYVPQVGIINPSEMSPGNSIEIAIWVAVGGRGTLIGPLLGAGLINLAKSWFTVAFPEYWLFFLGFLFIAVTLFLPRGVMGLLTRKGAST</sequence>
<evidence type="ECO:0000313" key="8">
    <source>
        <dbReference type="Proteomes" id="UP000247555"/>
    </source>
</evidence>
<dbReference type="PANTHER" id="PTHR30482">
    <property type="entry name" value="HIGH-AFFINITY BRANCHED-CHAIN AMINO ACID TRANSPORT SYSTEM PERMEASE"/>
    <property type="match status" value="1"/>
</dbReference>
<dbReference type="Proteomes" id="UP000247555">
    <property type="component" value="Unassembled WGS sequence"/>
</dbReference>
<feature type="transmembrane region" description="Helical" evidence="6">
    <location>
        <begin position="257"/>
        <end position="278"/>
    </location>
</feature>
<dbReference type="EMBL" id="QJKI01000001">
    <property type="protein sequence ID" value="PXX81855.1"/>
    <property type="molecule type" value="Genomic_DNA"/>
</dbReference>
<dbReference type="InterPro" id="IPR017778">
    <property type="entry name" value="ABC_transptr_urea_perm_UrtC"/>
</dbReference>
<feature type="transmembrane region" description="Helical" evidence="6">
    <location>
        <begin position="334"/>
        <end position="351"/>
    </location>
</feature>
<dbReference type="OrthoDB" id="9034298at2"/>
<accession>A0A318L1N2</accession>
<feature type="transmembrane region" description="Helical" evidence="6">
    <location>
        <begin position="20"/>
        <end position="38"/>
    </location>
</feature>
<keyword evidence="2" id="KW-1003">Cell membrane</keyword>
<feature type="transmembrane region" description="Helical" evidence="6">
    <location>
        <begin position="298"/>
        <end position="322"/>
    </location>
</feature>
<dbReference type="Pfam" id="PF02653">
    <property type="entry name" value="BPD_transp_2"/>
    <property type="match status" value="1"/>
</dbReference>
<keyword evidence="4 6" id="KW-1133">Transmembrane helix</keyword>